<dbReference type="WBParaSite" id="ALUE_0000356401-mRNA-1">
    <property type="protein sequence ID" value="ALUE_0000356401-mRNA-1"/>
    <property type="gene ID" value="ALUE_0000356401"/>
</dbReference>
<reference evidence="2" key="1">
    <citation type="submission" date="2017-02" db="UniProtKB">
        <authorList>
            <consortium name="WormBaseParasite"/>
        </authorList>
    </citation>
    <scope>IDENTIFICATION</scope>
</reference>
<keyword evidence="1" id="KW-1185">Reference proteome</keyword>
<accession>A0A0M3HP23</accession>
<dbReference type="AlphaFoldDB" id="A0A0M3HP23"/>
<protein>
    <submittedName>
        <fullName evidence="2">Secreted protein</fullName>
    </submittedName>
</protein>
<sequence>IQGDNFDSAHYVALFTFTYTRNIWRHPEVASFSRRQTSCKMLSAPMNAFVYIAFSSRLQRYIRLQVRRASESLIISNDSYRSDHTMATICNKSLYACRKHVTSI</sequence>
<proteinExistence type="predicted"/>
<evidence type="ECO:0000313" key="2">
    <source>
        <dbReference type="WBParaSite" id="ALUE_0000356401-mRNA-1"/>
    </source>
</evidence>
<name>A0A0M3HP23_ASCLU</name>
<dbReference type="Proteomes" id="UP000036681">
    <property type="component" value="Unplaced"/>
</dbReference>
<organism evidence="1 2">
    <name type="scientific">Ascaris lumbricoides</name>
    <name type="common">Giant roundworm</name>
    <dbReference type="NCBI Taxonomy" id="6252"/>
    <lineage>
        <taxon>Eukaryota</taxon>
        <taxon>Metazoa</taxon>
        <taxon>Ecdysozoa</taxon>
        <taxon>Nematoda</taxon>
        <taxon>Chromadorea</taxon>
        <taxon>Rhabditida</taxon>
        <taxon>Spirurina</taxon>
        <taxon>Ascaridomorpha</taxon>
        <taxon>Ascaridoidea</taxon>
        <taxon>Ascarididae</taxon>
        <taxon>Ascaris</taxon>
    </lineage>
</organism>
<evidence type="ECO:0000313" key="1">
    <source>
        <dbReference type="Proteomes" id="UP000036681"/>
    </source>
</evidence>